<evidence type="ECO:0000256" key="4">
    <source>
        <dbReference type="ARBA" id="ARBA00022692"/>
    </source>
</evidence>
<dbReference type="InterPro" id="IPR039373">
    <property type="entry name" value="Peptidase_M28B"/>
</dbReference>
<dbReference type="OrthoDB" id="5841748at2759"/>
<comment type="caution">
    <text evidence="21">The sequence shown here is derived from an EMBL/GenBank/DDBJ whole genome shotgun (WGS) entry which is preliminary data.</text>
</comment>
<keyword evidence="9 17" id="KW-1133">Transmembrane helix</keyword>
<keyword evidence="6" id="KW-0378">Hydrolase</keyword>
<dbReference type="CDD" id="cd02121">
    <property type="entry name" value="PA_GCPII_like"/>
    <property type="match status" value="1"/>
</dbReference>
<comment type="cofactor">
    <cofactor evidence="1">
        <name>Zn(2+)</name>
        <dbReference type="ChEBI" id="CHEBI:29105"/>
    </cofactor>
</comment>
<dbReference type="Gene3D" id="3.40.630.10">
    <property type="entry name" value="Zn peptidases"/>
    <property type="match status" value="1"/>
</dbReference>
<dbReference type="InterPro" id="IPR007365">
    <property type="entry name" value="TFR-like_dimer_dom"/>
</dbReference>
<dbReference type="GO" id="GO:0006508">
    <property type="term" value="P:proteolysis"/>
    <property type="evidence" value="ECO:0007669"/>
    <property type="project" value="UniProtKB-KW"/>
</dbReference>
<evidence type="ECO:0000256" key="17">
    <source>
        <dbReference type="SAM" id="Phobius"/>
    </source>
</evidence>
<keyword evidence="3" id="KW-0645">Protease</keyword>
<dbReference type="Pfam" id="PF02225">
    <property type="entry name" value="PA"/>
    <property type="match status" value="1"/>
</dbReference>
<evidence type="ECO:0000256" key="16">
    <source>
        <dbReference type="SAM" id="Coils"/>
    </source>
</evidence>
<dbReference type="GO" id="GO:0050793">
    <property type="term" value="P:regulation of developmental process"/>
    <property type="evidence" value="ECO:0007669"/>
    <property type="project" value="UniProtKB-ARBA"/>
</dbReference>
<evidence type="ECO:0000313" key="21">
    <source>
        <dbReference type="EMBL" id="KAF3335035.1"/>
    </source>
</evidence>
<sequence length="717" mass="78650">MKPNHNPSIANSVSVAVAKPLLLLLSLFTTVYLLITPGPTLLTSSLSPYHSLFLSLSSNSSASSHLRHLTRLPHLSSSDADSLAASYVLSSFPFPSHSTSYSVLLSFPLHRSLSLLSPSSPPFHFSLTQVPSPSDPSSSVFSLTVPTFHAYARTASVTAPLTYAYYGRVEDFQLLLSLGINVTGTVVLARYGMIYRGDIVKNAQDAGATGVLVYSDYEDYAKGEAFPAGPYLPETGVQVGSTFRAIGDPVTPGWSCRAEEEECERVDKEEVVRQGSMPAIPSLPVSGKDGEELHKAIGGQAAPDDWQGREEAPLYRLGPGPGVINLTYIGNETLRTIQNVFAVIEGREEPDRYVLLGNHRDAWTFGAVDPNSGTAALLELSERLYKLQKKGWKPRRTIILCNWDAEEYGLIGSTEWVEENREMLTSRAVAYLNVDSAVYGPGFYVSATPQIDPLLIEASKMVRDPDNSSQTLYDSWISSGSSPPIGRLGGGGSDFAAFVQHIGVPSIDMSFGEGYPVYHSIYDDYLWMEKFGDPMFHRHVAAASIWGLVALRLADDEILPFDYISYASELKSSAKVIQEEAAGCPISFSSLYKSIEDLKRAAVKIGKEKQALERKFLGLSLRKDQSKLRELNDRLMMAERAFTDRDGLSGREWYKHLIYGPSQNNDYGSKSYPGIDDAIDAAKKSNTTEAWRFVQHEIYRAARAVKQASLVLNGGLT</sequence>
<dbReference type="SUPFAM" id="SSF53187">
    <property type="entry name" value="Zn-dependent exopeptidases"/>
    <property type="match status" value="1"/>
</dbReference>
<dbReference type="GO" id="GO:0004181">
    <property type="term" value="F:metallocarboxypeptidase activity"/>
    <property type="evidence" value="ECO:0007669"/>
    <property type="project" value="UniProtKB-EC"/>
</dbReference>
<keyword evidence="16" id="KW-0175">Coiled coil</keyword>
<dbReference type="EC" id="3.4.17.21" evidence="15"/>
<feature type="domain" description="Transferrin receptor-like dimerisation" evidence="19">
    <location>
        <begin position="586"/>
        <end position="712"/>
    </location>
</feature>
<dbReference type="PANTHER" id="PTHR10404">
    <property type="entry name" value="N-ACETYLATED-ALPHA-LINKED ACIDIC DIPEPTIDASE"/>
    <property type="match status" value="1"/>
</dbReference>
<reference evidence="21" key="1">
    <citation type="submission" date="2020-01" db="EMBL/GenBank/DDBJ databases">
        <title>Genome sequence of Kobresia littledalei, the first chromosome-level genome in the family Cyperaceae.</title>
        <authorList>
            <person name="Qu G."/>
        </authorList>
    </citation>
    <scope>NUCLEOTIDE SEQUENCE</scope>
    <source>
        <strain evidence="21">C.B.Clarke</strain>
        <tissue evidence="21">Leaf</tissue>
    </source>
</reference>
<dbReference type="Proteomes" id="UP000623129">
    <property type="component" value="Unassembled WGS sequence"/>
</dbReference>
<comment type="similarity">
    <text evidence="2">Belongs to the peptidase M28 family. M28B subfamily.</text>
</comment>
<keyword evidence="10" id="KW-0482">Metalloprotease</keyword>
<dbReference type="PANTHER" id="PTHR10404:SF46">
    <property type="entry name" value="VACUOLAR PROTEIN SORTING-ASSOCIATED PROTEIN 70"/>
    <property type="match status" value="1"/>
</dbReference>
<proteinExistence type="inferred from homology"/>
<evidence type="ECO:0000256" key="2">
    <source>
        <dbReference type="ARBA" id="ARBA00005634"/>
    </source>
</evidence>
<evidence type="ECO:0000256" key="14">
    <source>
        <dbReference type="ARBA" id="ARBA00060399"/>
    </source>
</evidence>
<evidence type="ECO:0000256" key="15">
    <source>
        <dbReference type="ARBA" id="ARBA00066561"/>
    </source>
</evidence>
<evidence type="ECO:0000259" key="20">
    <source>
        <dbReference type="Pfam" id="PF04389"/>
    </source>
</evidence>
<dbReference type="Pfam" id="PF04253">
    <property type="entry name" value="TFR_dimer"/>
    <property type="match status" value="1"/>
</dbReference>
<evidence type="ECO:0000256" key="10">
    <source>
        <dbReference type="ARBA" id="ARBA00023049"/>
    </source>
</evidence>
<evidence type="ECO:0000256" key="1">
    <source>
        <dbReference type="ARBA" id="ARBA00001947"/>
    </source>
</evidence>
<dbReference type="InterPro" id="IPR046450">
    <property type="entry name" value="PA_dom_sf"/>
</dbReference>
<evidence type="ECO:0000256" key="5">
    <source>
        <dbReference type="ARBA" id="ARBA00022723"/>
    </source>
</evidence>
<keyword evidence="8" id="KW-0735">Signal-anchor</keyword>
<dbReference type="SUPFAM" id="SSF52025">
    <property type="entry name" value="PA domain"/>
    <property type="match status" value="1"/>
</dbReference>
<evidence type="ECO:0000259" key="19">
    <source>
        <dbReference type="Pfam" id="PF04253"/>
    </source>
</evidence>
<evidence type="ECO:0000256" key="8">
    <source>
        <dbReference type="ARBA" id="ARBA00022968"/>
    </source>
</evidence>
<protein>
    <recommendedName>
        <fullName evidence="15">glutamate carboxypeptidase II</fullName>
        <ecNumber evidence="15">3.4.17.21</ecNumber>
    </recommendedName>
</protein>
<feature type="domain" description="PA" evidence="18">
    <location>
        <begin position="157"/>
        <end position="238"/>
    </location>
</feature>
<dbReference type="EMBL" id="SWLB01000009">
    <property type="protein sequence ID" value="KAF3335035.1"/>
    <property type="molecule type" value="Genomic_DNA"/>
</dbReference>
<feature type="transmembrane region" description="Helical" evidence="17">
    <location>
        <begin position="12"/>
        <end position="35"/>
    </location>
</feature>
<name>A0A833QXM4_9POAL</name>
<organism evidence="21 22">
    <name type="scientific">Carex littledalei</name>
    <dbReference type="NCBI Taxonomy" id="544730"/>
    <lineage>
        <taxon>Eukaryota</taxon>
        <taxon>Viridiplantae</taxon>
        <taxon>Streptophyta</taxon>
        <taxon>Embryophyta</taxon>
        <taxon>Tracheophyta</taxon>
        <taxon>Spermatophyta</taxon>
        <taxon>Magnoliopsida</taxon>
        <taxon>Liliopsida</taxon>
        <taxon>Poales</taxon>
        <taxon>Cyperaceae</taxon>
        <taxon>Cyperoideae</taxon>
        <taxon>Cariceae</taxon>
        <taxon>Carex</taxon>
        <taxon>Carex subgen. Euthyceras</taxon>
    </lineage>
</organism>
<gene>
    <name evidence="21" type="ORF">FCM35_KLT21639</name>
</gene>
<dbReference type="AlphaFoldDB" id="A0A833QXM4"/>
<dbReference type="CDD" id="cd08022">
    <property type="entry name" value="M28_PSMA_like"/>
    <property type="match status" value="1"/>
</dbReference>
<dbReference type="GO" id="GO:0012505">
    <property type="term" value="C:endomembrane system"/>
    <property type="evidence" value="ECO:0007669"/>
    <property type="project" value="UniProtKB-SubCell"/>
</dbReference>
<dbReference type="GO" id="GO:0010073">
    <property type="term" value="P:meristem maintenance"/>
    <property type="evidence" value="ECO:0007669"/>
    <property type="project" value="UniProtKB-ARBA"/>
</dbReference>
<dbReference type="InterPro" id="IPR003137">
    <property type="entry name" value="PA_domain"/>
</dbReference>
<keyword evidence="7" id="KW-0862">Zinc</keyword>
<feature type="domain" description="Peptidase M28" evidence="20">
    <location>
        <begin position="339"/>
        <end position="525"/>
    </location>
</feature>
<evidence type="ECO:0000259" key="18">
    <source>
        <dbReference type="Pfam" id="PF02225"/>
    </source>
</evidence>
<keyword evidence="22" id="KW-1185">Reference proteome</keyword>
<comment type="subcellular location">
    <subcellularLocation>
        <location evidence="14">Endomembrane system</location>
        <topology evidence="14">Single-pass type II membrane protein</topology>
    </subcellularLocation>
</comment>
<comment type="catalytic activity">
    <reaction evidence="13">
        <text>Release of an unsubstituted, C-terminal glutamyl residue, typically from Ac-Asp-Glu or folylpoly-gamma-glutamates.</text>
        <dbReference type="EC" id="3.4.17.21"/>
    </reaction>
</comment>
<dbReference type="Gene3D" id="3.50.30.30">
    <property type="match status" value="1"/>
</dbReference>
<evidence type="ECO:0000256" key="11">
    <source>
        <dbReference type="ARBA" id="ARBA00023136"/>
    </source>
</evidence>
<dbReference type="FunFam" id="1.20.930.40:FF:000001">
    <property type="entry name" value="N-acetylated-alpha-linked acidic dipeptidase 2"/>
    <property type="match status" value="1"/>
</dbReference>
<dbReference type="Pfam" id="PF04389">
    <property type="entry name" value="Peptidase_M28"/>
    <property type="match status" value="1"/>
</dbReference>
<evidence type="ECO:0000256" key="7">
    <source>
        <dbReference type="ARBA" id="ARBA00022833"/>
    </source>
</evidence>
<keyword evidence="4 17" id="KW-0812">Transmembrane</keyword>
<dbReference type="SUPFAM" id="SSF47672">
    <property type="entry name" value="Transferrin receptor-like dimerisation domain"/>
    <property type="match status" value="1"/>
</dbReference>
<dbReference type="FunFam" id="3.40.630.10:FF:000164">
    <property type="entry name" value="Os01g0740650 protein"/>
    <property type="match status" value="1"/>
</dbReference>
<evidence type="ECO:0000313" key="22">
    <source>
        <dbReference type="Proteomes" id="UP000623129"/>
    </source>
</evidence>
<keyword evidence="21" id="KW-0121">Carboxypeptidase</keyword>
<keyword evidence="11 17" id="KW-0472">Membrane</keyword>
<accession>A0A833QXM4</accession>
<dbReference type="GO" id="GO:0046872">
    <property type="term" value="F:metal ion binding"/>
    <property type="evidence" value="ECO:0007669"/>
    <property type="project" value="UniProtKB-KW"/>
</dbReference>
<dbReference type="InterPro" id="IPR007484">
    <property type="entry name" value="Peptidase_M28"/>
</dbReference>
<evidence type="ECO:0000256" key="6">
    <source>
        <dbReference type="ARBA" id="ARBA00022801"/>
    </source>
</evidence>
<keyword evidence="5" id="KW-0479">Metal-binding</keyword>
<keyword evidence="12" id="KW-0325">Glycoprotein</keyword>
<evidence type="ECO:0000256" key="13">
    <source>
        <dbReference type="ARBA" id="ARBA00052003"/>
    </source>
</evidence>
<evidence type="ECO:0000256" key="9">
    <source>
        <dbReference type="ARBA" id="ARBA00022989"/>
    </source>
</evidence>
<evidence type="ECO:0000256" key="12">
    <source>
        <dbReference type="ARBA" id="ARBA00023180"/>
    </source>
</evidence>
<evidence type="ECO:0000256" key="3">
    <source>
        <dbReference type="ARBA" id="ARBA00022670"/>
    </source>
</evidence>
<feature type="coiled-coil region" evidence="16">
    <location>
        <begin position="595"/>
        <end position="641"/>
    </location>
</feature>
<dbReference type="InterPro" id="IPR036757">
    <property type="entry name" value="TFR-like_dimer_dom_sf"/>
</dbReference>
<dbReference type="Gene3D" id="1.20.930.40">
    <property type="entry name" value="Transferrin receptor-like, dimerisation domain"/>
    <property type="match status" value="1"/>
</dbReference>